<dbReference type="OrthoDB" id="5561659at2759"/>
<dbReference type="eggNOG" id="KOG1361">
    <property type="taxonomic scope" value="Eukaryota"/>
</dbReference>
<evidence type="ECO:0000313" key="6">
    <source>
        <dbReference type="Proteomes" id="UP000001996"/>
    </source>
</evidence>
<feature type="region of interest" description="Disordered" evidence="4">
    <location>
        <begin position="193"/>
        <end position="212"/>
    </location>
</feature>
<dbReference type="VEuPathDB" id="FungiDB:LELG_02316"/>
<evidence type="ECO:0000256" key="3">
    <source>
        <dbReference type="ARBA" id="ARBA00022839"/>
    </source>
</evidence>
<dbReference type="AlphaFoldDB" id="A5DY79"/>
<evidence type="ECO:0000256" key="4">
    <source>
        <dbReference type="SAM" id="MobiDB-lite"/>
    </source>
</evidence>
<dbReference type="InterPro" id="IPR036866">
    <property type="entry name" value="RibonucZ/Hydroxyglut_hydro"/>
</dbReference>
<dbReference type="GO" id="GO:0000723">
    <property type="term" value="P:telomere maintenance"/>
    <property type="evidence" value="ECO:0007669"/>
    <property type="project" value="TreeGrafter"/>
</dbReference>
<feature type="region of interest" description="Disordered" evidence="4">
    <location>
        <begin position="516"/>
        <end position="569"/>
    </location>
</feature>
<feature type="compositionally biased region" description="Basic and acidic residues" evidence="4">
    <location>
        <begin position="202"/>
        <end position="212"/>
    </location>
</feature>
<sequence>MSCNNNFNGEITEIPGVYVDKFNSRGKLFFLTHSHEDHLQGLLNQSFCKRVYCSKLTRDIIKLDPKYKNKVKYLVAKEFNNPFQLSTNAFTVTVTMIETYHCPGSAMFLFETGNSACLVTGDIRAEEWWTSSLVKNRYLFPYIKGFKSLDTIYLDTTFAYRGEPYISIPPNSDGIANLINLLKLYPEGKYGPSCNHRGNNNKKNDNRNNSENEEKECREIAFSFLNTVSGSEEAWFQVADYFKTDLKVPKSIRKRISLLEQAQSHEHHYKQQQHHQQHHHQQHSLSSQQGSRLIAVGDVEAQVVITIKHAINYTIGEYQEYYSPIDMSLLNTSLLEPKENTKSGHSIYVYDNRQYIKPNTDSLLNQNLQHLLPTTILLVFSRHSSYQESINFVRLFIPKLVYPCVSSAQFWKTGFSIERVFGKVCLSESHRYDIEMRNKYGEPLVNLATPVTCVDPWHQNVSEKPFKGQLHFQTSSEYQTWRHNFFGENLISGRREARYRDIIQYHQKQKYAYESDDDNETTITNSTITTNTTTTTSETPDTCSNQSSFNDSGKSTKSLPDPLPEALTKGDATLPNTVINNVTKDCENQTGLSNWQKKRLHASVHSQEQTLVSPLLNHNRIAKISKQLKQDRRNWKRFKLKCLHS</sequence>
<dbReference type="Proteomes" id="UP000001996">
    <property type="component" value="Unassembled WGS sequence"/>
</dbReference>
<dbReference type="OMA" id="VYPCTES"/>
<evidence type="ECO:0000256" key="2">
    <source>
        <dbReference type="ARBA" id="ARBA00022801"/>
    </source>
</evidence>
<dbReference type="InParanoid" id="A5DY79"/>
<dbReference type="GO" id="GO:0035312">
    <property type="term" value="F:5'-3' DNA exonuclease activity"/>
    <property type="evidence" value="ECO:0007669"/>
    <property type="project" value="TreeGrafter"/>
</dbReference>
<name>A5DY79_LODEL</name>
<evidence type="ECO:0008006" key="7">
    <source>
        <dbReference type="Google" id="ProtNLM"/>
    </source>
</evidence>
<evidence type="ECO:0000256" key="1">
    <source>
        <dbReference type="ARBA" id="ARBA00022722"/>
    </source>
</evidence>
<dbReference type="EMBL" id="CH981526">
    <property type="protein sequence ID" value="EDK44137.1"/>
    <property type="molecule type" value="Genomic_DNA"/>
</dbReference>
<keyword evidence="3" id="KW-0269">Exonuclease</keyword>
<feature type="compositionally biased region" description="Polar residues" evidence="4">
    <location>
        <begin position="540"/>
        <end position="558"/>
    </location>
</feature>
<keyword evidence="1" id="KW-0540">Nuclease</keyword>
<dbReference type="GO" id="GO:0003684">
    <property type="term" value="F:damaged DNA binding"/>
    <property type="evidence" value="ECO:0007669"/>
    <property type="project" value="TreeGrafter"/>
</dbReference>
<accession>A5DY79</accession>
<dbReference type="GO" id="GO:0036297">
    <property type="term" value="P:interstrand cross-link repair"/>
    <property type="evidence" value="ECO:0007669"/>
    <property type="project" value="TreeGrafter"/>
</dbReference>
<dbReference type="PANTHER" id="PTHR23240">
    <property type="entry name" value="DNA CROSS-LINK REPAIR PROTEIN PSO2/SNM1-RELATED"/>
    <property type="match status" value="1"/>
</dbReference>
<dbReference type="HOGENOM" id="CLU_019465_0_0_1"/>
<protein>
    <recommendedName>
        <fullName evidence="7">DNA repair metallo-beta-lactamase domain-containing protein</fullName>
    </recommendedName>
</protein>
<dbReference type="SUPFAM" id="SSF56281">
    <property type="entry name" value="Metallo-hydrolase/oxidoreductase"/>
    <property type="match status" value="1"/>
</dbReference>
<proteinExistence type="predicted"/>
<dbReference type="GeneID" id="5233091"/>
<feature type="compositionally biased region" description="Basic residues" evidence="4">
    <location>
        <begin position="267"/>
        <end position="282"/>
    </location>
</feature>
<evidence type="ECO:0000313" key="5">
    <source>
        <dbReference type="EMBL" id="EDK44137.1"/>
    </source>
</evidence>
<dbReference type="Gene3D" id="3.40.50.12650">
    <property type="match status" value="1"/>
</dbReference>
<dbReference type="STRING" id="379508.A5DY79"/>
<organism evidence="5 6">
    <name type="scientific">Lodderomyces elongisporus (strain ATCC 11503 / CBS 2605 / JCM 1781 / NBRC 1676 / NRRL YB-4239)</name>
    <name type="common">Yeast</name>
    <name type="synonym">Saccharomyces elongisporus</name>
    <dbReference type="NCBI Taxonomy" id="379508"/>
    <lineage>
        <taxon>Eukaryota</taxon>
        <taxon>Fungi</taxon>
        <taxon>Dikarya</taxon>
        <taxon>Ascomycota</taxon>
        <taxon>Saccharomycotina</taxon>
        <taxon>Pichiomycetes</taxon>
        <taxon>Debaryomycetaceae</taxon>
        <taxon>Candida/Lodderomyces clade</taxon>
        <taxon>Lodderomyces</taxon>
    </lineage>
</organism>
<feature type="region of interest" description="Disordered" evidence="4">
    <location>
        <begin position="263"/>
        <end position="289"/>
    </location>
</feature>
<gene>
    <name evidence="5" type="ORF">LELG_02316</name>
</gene>
<feature type="compositionally biased region" description="Low complexity" evidence="4">
    <location>
        <begin position="521"/>
        <end position="539"/>
    </location>
</feature>
<reference evidence="5 6" key="1">
    <citation type="journal article" date="2009" name="Nature">
        <title>Evolution of pathogenicity and sexual reproduction in eight Candida genomes.</title>
        <authorList>
            <person name="Butler G."/>
            <person name="Rasmussen M.D."/>
            <person name="Lin M.F."/>
            <person name="Santos M.A."/>
            <person name="Sakthikumar S."/>
            <person name="Munro C.A."/>
            <person name="Rheinbay E."/>
            <person name="Grabherr M."/>
            <person name="Forche A."/>
            <person name="Reedy J.L."/>
            <person name="Agrafioti I."/>
            <person name="Arnaud M.B."/>
            <person name="Bates S."/>
            <person name="Brown A.J."/>
            <person name="Brunke S."/>
            <person name="Costanzo M.C."/>
            <person name="Fitzpatrick D.A."/>
            <person name="de Groot P.W."/>
            <person name="Harris D."/>
            <person name="Hoyer L.L."/>
            <person name="Hube B."/>
            <person name="Klis F.M."/>
            <person name="Kodira C."/>
            <person name="Lennard N."/>
            <person name="Logue M.E."/>
            <person name="Martin R."/>
            <person name="Neiman A.M."/>
            <person name="Nikolaou E."/>
            <person name="Quail M.A."/>
            <person name="Quinn J."/>
            <person name="Santos M.C."/>
            <person name="Schmitzberger F.F."/>
            <person name="Sherlock G."/>
            <person name="Shah P."/>
            <person name="Silverstein K.A."/>
            <person name="Skrzypek M.S."/>
            <person name="Soll D."/>
            <person name="Staggs R."/>
            <person name="Stansfield I."/>
            <person name="Stumpf M.P."/>
            <person name="Sudbery P.E."/>
            <person name="Srikantha T."/>
            <person name="Zeng Q."/>
            <person name="Berman J."/>
            <person name="Berriman M."/>
            <person name="Heitman J."/>
            <person name="Gow N.A."/>
            <person name="Lorenz M.C."/>
            <person name="Birren B.W."/>
            <person name="Kellis M."/>
            <person name="Cuomo C.A."/>
        </authorList>
    </citation>
    <scope>NUCLEOTIDE SEQUENCE [LARGE SCALE GENOMIC DNA]</scope>
    <source>
        <strain evidence="6">ATCC 11503 / BCRC 21390 / CBS 2605 / JCM 1781 / NBRC 1676 / NRRL YB-4239</strain>
    </source>
</reference>
<keyword evidence="6" id="KW-1185">Reference proteome</keyword>
<keyword evidence="2" id="KW-0378">Hydrolase</keyword>
<dbReference type="GO" id="GO:0006303">
    <property type="term" value="P:double-strand break repair via nonhomologous end joining"/>
    <property type="evidence" value="ECO:0007669"/>
    <property type="project" value="TreeGrafter"/>
</dbReference>
<dbReference type="KEGG" id="lel:PVL30_003164"/>
<dbReference type="PANTHER" id="PTHR23240:SF8">
    <property type="entry name" value="PROTEIN ARTEMIS"/>
    <property type="match status" value="1"/>
</dbReference>
<dbReference type="Gene3D" id="3.60.15.10">
    <property type="entry name" value="Ribonuclease Z/Hydroxyacylglutathione hydrolase-like"/>
    <property type="match status" value="1"/>
</dbReference>